<feature type="compositionally biased region" description="Basic and acidic residues" evidence="1">
    <location>
        <begin position="1404"/>
        <end position="1418"/>
    </location>
</feature>
<name>A0A3Q3DCL1_HIPCM</name>
<sequence length="2308" mass="259375">MVIELPMKQESHSCIVQYILFPPHATSTKDSFSTDDDNDTEVEAVDVDVELNVVTECWVEPQSGTIASCSEQHRHLLGLSYQEVPQAIFPRDLACMSTMMTFEYLSQLCQNKDQVCSVPAGLRDTTGDPSASEESIHMVPFQFDLIQLLPKCQQVELFFLTFEAELEEHLCSGPCLPNELLLGLFHSSLEQELSDREIPVAVGDHAAFMRHVLERERNGHCAPFPLPVIKEFGQPTFAGATFPFPLTDKLPQRTNVSAFFLDRCPDADDLWAGGGAFESLHFSEPQHYGAHGGSGGILGRQLSQQSSGTQLKCPVYVYNCCLELLKEQLVHPAASRHPRDVFFRYIYTVNVFALSAKWLSRYCFGDESSKHSSNFEVTRICVYRSLQQSLSISSQDVLMAMDYCEESLQEIDITAFLQTLCGHIRVFRENGQAPTWTRQPKAAGRLATFIVGEAEEDRADVKSAVASSSSCCFGDSELLRPSQEKFMAIVFQYFKPVPSNPHYFYYCPPSSKKEDSEDGELEVSPLSSLIVEMASGGCITTESDNDLVVEYEEQPSGGSIRSLSGGEDHSHSDSNTVNQDQDQDQDQDSFSILEEGDSLLEAEGPQMDMPPLFLHVTCSVNAKSCHGSTPIHSLPTCLGEIISCLEDAKALQSVDLNELSVTLDIFVLTLPLEIEVMSDFHHNRYTSESSVSLNRSPGQPSSYRSDEELSAMLEGVCGEPLSKLPLPHKLAILATMDEVRWLLEDEIVSALRRSRTIGPATLLKVAQHVVRSAGRPHCRSEDVPLQFVFRPEQSLDKFKEARMLSKLLSFTGCGKLRPSRVQSVISSQGSLDSDMQGYDGGSSDSECESPTLDEQESQTPRMPDFWLIAKIHQDRVKVYSHSRSVSEEREMNGKEQESREDKQELPEYLQLHQMVVKKIGELCRRVNQHMLLQDLHDSHVCNSLLVAESEEDIWKSESAYRQRRNTSDDYHAEESYQARDYLAATMHFIPGHFSCDVVWCTVIHIHPRLKMGPNMGVSRAIQALRSVLNSFCVVNRKNMFVYQERTTKSVFYLRLYETSQTGKYSDMDGGLHTSRSLSLARSQEPLFSEDLMGSRSSLEGSRPVGQVDKHILLLVHGVGNAGPEITDELLKVLRKRLDETTLDIITVMLVRNCKLTPADVEFIQPSGSPSSEVMTFGLPAFCLPWLSAVSHYLRQNLLIFLHVPKYTDSNTAHHFKHCFHSNTDVADGNIYLYNKPGGQGTGGKGIRPVTLFVLSWINRWLKRVHNHEFSQTCLNLTLHFIDLNNYVEAAAAPLLVRFDVWEQGNVSPAQLADRLQGALRHALCDVLMELRVLPNPLCLPCANTHTPGKDHAKGDTTPATHCATAGMTGSSTPESTTPTGRSTRRSFWDILSKPDSSELGSPKTTDDIVPERGEEGRVVRRRHKTDSVKQQWSQERLGELEQAQRYRRQACQLEQGDVGALHPIYQLTCQPWITFMAELGCPSIQQCSADVASHFLLPSILAELVNLVGSLAADTNVKVFVKTSCPVSGDIFVPLSAVQNLWRPPKHPPQSPQFDALYVARLQVTLYSYNWSVDLGASLNRELVRLVKWQNARAHVLHCLLSQKMGLFHHHCFSDAPLHDIHSKRDPNPFLGPSMEPDTLLRSPVPPLASKEQGRLASSGRSLAPLHFPSELLPFDEALRDVCAIKALTDGDAVARHGGQLLDIKAAERRELEKQMKIENLFVTWQQRSAQSNMPILADLETLKQSSRLVHYCATPLLFDPLFRKKTLGQLCCRRHRSNDSTASGRDRSYSSDSGDMLPGRLKEEPWLLDISSGFLQQYVQYLQSLGFILVQVRPQSPARSSMSSEGRMSFSYVKQKSEDSPKTTVSATTAYHLQRALPGGIVLMELAFQGCYFCVKQYALECSRIPMGQSVNSQLSMLFTEECDKVRDLMHVHSFSYDFHLRVVHQYLVGCHMTLRQGYQLTDFLRDFIVQHPDIPKFGRNHVFQGGDDEHPHTWMITAHQLYNYITDHASMYGMKPLRMSKAAVTTEAKKAAPDQHEYALVALWNSSGSYKDLEGLHHHDDFDVSLVVCHNAAPFEEQSEGERHLLRLHFYVIMTSQRELFPRLTADMRRFKNDGNEFYPLVGAAVRSQGLLDPSPLFPLLNSEVAAARRQIQASVEEAMGHCRRDNLWRRLFHGEHLALDKLKLTKLSFCELEELLGSVQSRSVGDIDPQLDCFLNMSTTWYQSLIKVLLGRFPQSCRHFDDGGIQYLAVLNQKFTDCFVLVFLDAQAGKTAVSVVRKDPFDISISKNSKHRIPNIKTTPWYKAR</sequence>
<reference evidence="2" key="2">
    <citation type="submission" date="2025-09" db="UniProtKB">
        <authorList>
            <consortium name="Ensembl"/>
        </authorList>
    </citation>
    <scope>IDENTIFICATION</scope>
</reference>
<proteinExistence type="predicted"/>
<evidence type="ECO:0000313" key="2">
    <source>
        <dbReference type="Ensembl" id="ENSHCOP00000008569.1"/>
    </source>
</evidence>
<feature type="compositionally biased region" description="Polar residues" evidence="1">
    <location>
        <begin position="824"/>
        <end position="833"/>
    </location>
</feature>
<dbReference type="STRING" id="109280.ENSHCOP00000008569"/>
<feature type="region of interest" description="Disordered" evidence="1">
    <location>
        <begin position="552"/>
        <end position="586"/>
    </location>
</feature>
<feature type="region of interest" description="Disordered" evidence="1">
    <location>
        <begin position="1347"/>
        <end position="1430"/>
    </location>
</feature>
<organism evidence="2 3">
    <name type="scientific">Hippocampus comes</name>
    <name type="common">Tiger tail seahorse</name>
    <dbReference type="NCBI Taxonomy" id="109280"/>
    <lineage>
        <taxon>Eukaryota</taxon>
        <taxon>Metazoa</taxon>
        <taxon>Chordata</taxon>
        <taxon>Craniata</taxon>
        <taxon>Vertebrata</taxon>
        <taxon>Euteleostomi</taxon>
        <taxon>Actinopterygii</taxon>
        <taxon>Neopterygii</taxon>
        <taxon>Teleostei</taxon>
        <taxon>Neoteleostei</taxon>
        <taxon>Acanthomorphata</taxon>
        <taxon>Syngnathiaria</taxon>
        <taxon>Syngnathiformes</taxon>
        <taxon>Syngnathoidei</taxon>
        <taxon>Syngnathidae</taxon>
        <taxon>Hippocampus</taxon>
    </lineage>
</organism>
<evidence type="ECO:0000256" key="1">
    <source>
        <dbReference type="SAM" id="MobiDB-lite"/>
    </source>
</evidence>
<feature type="region of interest" description="Disordered" evidence="1">
    <location>
        <begin position="824"/>
        <end position="859"/>
    </location>
</feature>
<feature type="region of interest" description="Disordered" evidence="1">
    <location>
        <begin position="882"/>
        <end position="904"/>
    </location>
</feature>
<accession>A0A3Q3DCL1</accession>
<feature type="compositionally biased region" description="Acidic residues" evidence="1">
    <location>
        <begin position="845"/>
        <end position="856"/>
    </location>
</feature>
<evidence type="ECO:0000313" key="3">
    <source>
        <dbReference type="Proteomes" id="UP000264820"/>
    </source>
</evidence>
<dbReference type="OMA" id="PLFVHIT"/>
<dbReference type="Ensembl" id="ENSHCOT00000000079.1">
    <property type="protein sequence ID" value="ENSHCOP00000008569.1"/>
    <property type="gene ID" value="ENSHCOG00000010912.1"/>
</dbReference>
<keyword evidence="3" id="KW-1185">Reference proteome</keyword>
<dbReference type="PANTHER" id="PTHR14918">
    <property type="entry name" value="KICSTOR COMPLEX PROTEIN SZT2"/>
    <property type="match status" value="1"/>
</dbReference>
<reference evidence="2" key="1">
    <citation type="submission" date="2025-08" db="UniProtKB">
        <authorList>
            <consortium name="Ensembl"/>
        </authorList>
    </citation>
    <scope>IDENTIFICATION</scope>
</reference>
<dbReference type="Proteomes" id="UP000264820">
    <property type="component" value="Unplaced"/>
</dbReference>
<protein>
    <submittedName>
        <fullName evidence="2">SZT2 subunit of KICSTOR complex</fullName>
    </submittedName>
</protein>
<feature type="compositionally biased region" description="Basic and acidic residues" evidence="1">
    <location>
        <begin position="884"/>
        <end position="904"/>
    </location>
</feature>
<feature type="region of interest" description="Disordered" evidence="1">
    <location>
        <begin position="1625"/>
        <end position="1656"/>
    </location>
</feature>
<dbReference type="PANTHER" id="PTHR14918:SF3">
    <property type="entry name" value="KICSTOR COMPLEX PROTEIN SZT2"/>
    <property type="match status" value="1"/>
</dbReference>
<dbReference type="InterPro" id="IPR033228">
    <property type="entry name" value="SZT2"/>
</dbReference>
<dbReference type="GeneTree" id="ENSGT00390000018402"/>
<dbReference type="GO" id="GO:0005777">
    <property type="term" value="C:peroxisome"/>
    <property type="evidence" value="ECO:0007669"/>
    <property type="project" value="InterPro"/>
</dbReference>
<feature type="region of interest" description="Disordered" evidence="1">
    <location>
        <begin position="1777"/>
        <end position="1797"/>
    </location>
</feature>
<feature type="compositionally biased region" description="Low complexity" evidence="1">
    <location>
        <begin position="1368"/>
        <end position="1381"/>
    </location>
</feature>